<evidence type="ECO:0000256" key="2">
    <source>
        <dbReference type="ARBA" id="ARBA00022692"/>
    </source>
</evidence>
<comment type="subcellular location">
    <subcellularLocation>
        <location evidence="1">Membrane</location>
        <topology evidence="1">Multi-pass membrane protein</topology>
    </subcellularLocation>
</comment>
<organism evidence="7 8">
    <name type="scientific">Rhizoctonia solani</name>
    <dbReference type="NCBI Taxonomy" id="456999"/>
    <lineage>
        <taxon>Eukaryota</taxon>
        <taxon>Fungi</taxon>
        <taxon>Dikarya</taxon>
        <taxon>Basidiomycota</taxon>
        <taxon>Agaricomycotina</taxon>
        <taxon>Agaricomycetes</taxon>
        <taxon>Cantharellales</taxon>
        <taxon>Ceratobasidiaceae</taxon>
        <taxon>Rhizoctonia</taxon>
    </lineage>
</organism>
<evidence type="ECO:0000256" key="4">
    <source>
        <dbReference type="ARBA" id="ARBA00023136"/>
    </source>
</evidence>
<feature type="transmembrane region" description="Helical" evidence="6">
    <location>
        <begin position="403"/>
        <end position="426"/>
    </location>
</feature>
<feature type="transmembrane region" description="Helical" evidence="6">
    <location>
        <begin position="213"/>
        <end position="234"/>
    </location>
</feature>
<feature type="transmembrane region" description="Helical" evidence="6">
    <location>
        <begin position="438"/>
        <end position="461"/>
    </location>
</feature>
<feature type="transmembrane region" description="Helical" evidence="6">
    <location>
        <begin position="254"/>
        <end position="274"/>
    </location>
</feature>
<accession>A0A8H2WYF3</accession>
<keyword evidence="3 6" id="KW-1133">Transmembrane helix</keyword>
<feature type="region of interest" description="Disordered" evidence="5">
    <location>
        <begin position="470"/>
        <end position="528"/>
    </location>
</feature>
<dbReference type="Pfam" id="PF07690">
    <property type="entry name" value="MFS_1"/>
    <property type="match status" value="1"/>
</dbReference>
<name>A0A8H2WYF3_9AGAM</name>
<dbReference type="InterPro" id="IPR036259">
    <property type="entry name" value="MFS_trans_sf"/>
</dbReference>
<evidence type="ECO:0000313" key="8">
    <source>
        <dbReference type="Proteomes" id="UP000663843"/>
    </source>
</evidence>
<evidence type="ECO:0000256" key="1">
    <source>
        <dbReference type="ARBA" id="ARBA00004141"/>
    </source>
</evidence>
<dbReference type="PANTHER" id="PTHR23507">
    <property type="entry name" value="ZGC:174356"/>
    <property type="match status" value="1"/>
</dbReference>
<dbReference type="EMBL" id="CAJMWT010001599">
    <property type="protein sequence ID" value="CAE6411238.1"/>
    <property type="molecule type" value="Genomic_DNA"/>
</dbReference>
<sequence length="695" mass="74330">MASGLGNTPSDVNNSAVVSEADPVLRQPPVLEALVNENLFATPDSSSSLLSDTANGEQVPLLGKSRHERYKPWYKRAAPRLLIPVALASALSRGITLAPRVEVFTQIVCSELRVDSDRMSGNHSSANYGFSNGLDQSLFLEMATVAHLGMDQVSQSLASSSPPLSYDTCRTDPAVQQGAAKLQTLVLTLAGILNALTSGFWGQFGDKHGRRIVISVSIFATLASDYIFILAASQSNSNTYSLLPASRLLVVSPIIEGLLGGFTTLQAALNAYISDTTPAGTSRAKVFARFFGFVFVGAAGGPALGNILPFNPFYSAVALGTANLVLVLLLLPESLTAEQRIALAANRALVASEAQRPENQTWLTRTSGYIIGPLRRAFEPMAILLPRKQESQGEAVAGYNWNLTYLAISLSLYLLTISIYSVKFLYAQHAFGWGGEQLSYYISFMGCIRALNLIVILPYLIKVYKPKLSEHSDSPSANHTLTSPTTSPQESSKAINTPATPSRVGSLSATALPSHPPSPQDTLPDEPSLADVQSTRRSIFHSREQQFDLLVARLSIAMDFWSYFLLCWATSATGFVLTTALSSFGGGTNPALQSLALGTLGGNEKDIGKLFGALSMLGAISSTILSPLIFGSLYSLTVAVFPKAIFAVATAILTVALVFLALVQPARPRISPDVQDFPQRDRGQRTNLSQSSRSG</sequence>
<evidence type="ECO:0000256" key="3">
    <source>
        <dbReference type="ARBA" id="ARBA00022989"/>
    </source>
</evidence>
<feature type="transmembrane region" description="Helical" evidence="6">
    <location>
        <begin position="313"/>
        <end position="331"/>
    </location>
</feature>
<feature type="transmembrane region" description="Helical" evidence="6">
    <location>
        <begin position="286"/>
        <end position="307"/>
    </location>
</feature>
<dbReference type="Gene3D" id="1.20.1250.20">
    <property type="entry name" value="MFS general substrate transporter like domains"/>
    <property type="match status" value="1"/>
</dbReference>
<reference evidence="7" key="1">
    <citation type="submission" date="2021-01" db="EMBL/GenBank/DDBJ databases">
        <authorList>
            <person name="Kaushik A."/>
        </authorList>
    </citation>
    <scope>NUCLEOTIDE SEQUENCE</scope>
    <source>
        <strain evidence="7">AG2-2IIIB</strain>
    </source>
</reference>
<dbReference type="GO" id="GO:0022857">
    <property type="term" value="F:transmembrane transporter activity"/>
    <property type="evidence" value="ECO:0007669"/>
    <property type="project" value="InterPro"/>
</dbReference>
<dbReference type="PANTHER" id="PTHR23507:SF1">
    <property type="entry name" value="FI18259P1-RELATED"/>
    <property type="match status" value="1"/>
</dbReference>
<comment type="caution">
    <text evidence="7">The sequence shown here is derived from an EMBL/GenBank/DDBJ whole genome shotgun (WGS) entry which is preliminary data.</text>
</comment>
<evidence type="ECO:0000256" key="5">
    <source>
        <dbReference type="SAM" id="MobiDB-lite"/>
    </source>
</evidence>
<evidence type="ECO:0000313" key="7">
    <source>
        <dbReference type="EMBL" id="CAE6411238.1"/>
    </source>
</evidence>
<dbReference type="AlphaFoldDB" id="A0A8H2WYF3"/>
<dbReference type="Proteomes" id="UP000663843">
    <property type="component" value="Unassembled WGS sequence"/>
</dbReference>
<dbReference type="InterPro" id="IPR011701">
    <property type="entry name" value="MFS"/>
</dbReference>
<feature type="region of interest" description="Disordered" evidence="5">
    <location>
        <begin position="672"/>
        <end position="695"/>
    </location>
</feature>
<evidence type="ECO:0000256" key="6">
    <source>
        <dbReference type="SAM" id="Phobius"/>
    </source>
</evidence>
<feature type="transmembrane region" description="Helical" evidence="6">
    <location>
        <begin position="640"/>
        <end position="663"/>
    </location>
</feature>
<protein>
    <submittedName>
        <fullName evidence="7">Uncharacterized protein</fullName>
    </submittedName>
</protein>
<keyword evidence="4 6" id="KW-0472">Membrane</keyword>
<proteinExistence type="predicted"/>
<gene>
    <name evidence="7" type="ORF">RDB_LOCUS44096</name>
</gene>
<dbReference type="GO" id="GO:0016020">
    <property type="term" value="C:membrane"/>
    <property type="evidence" value="ECO:0007669"/>
    <property type="project" value="UniProtKB-SubCell"/>
</dbReference>
<dbReference type="SUPFAM" id="SSF103473">
    <property type="entry name" value="MFS general substrate transporter"/>
    <property type="match status" value="2"/>
</dbReference>
<feature type="compositionally biased region" description="Polar residues" evidence="5">
    <location>
        <begin position="474"/>
        <end position="511"/>
    </location>
</feature>
<keyword evidence="2 6" id="KW-0812">Transmembrane</keyword>
<feature type="transmembrane region" description="Helical" evidence="6">
    <location>
        <begin position="610"/>
        <end position="634"/>
    </location>
</feature>
<feature type="transmembrane region" description="Helical" evidence="6">
    <location>
        <begin position="182"/>
        <end position="201"/>
    </location>
</feature>
<feature type="compositionally biased region" description="Polar residues" evidence="5">
    <location>
        <begin position="685"/>
        <end position="695"/>
    </location>
</feature>